<dbReference type="GO" id="GO:0016491">
    <property type="term" value="F:oxidoreductase activity"/>
    <property type="evidence" value="ECO:0007669"/>
    <property type="project" value="UniProtKB-KW"/>
</dbReference>
<feature type="domain" description="Aldehyde oxidase/xanthine dehydrogenase a/b hammerhead" evidence="3">
    <location>
        <begin position="19"/>
        <end position="130"/>
    </location>
</feature>
<organism evidence="4 5">
    <name type="scientific">Nonomuraea jiangxiensis</name>
    <dbReference type="NCBI Taxonomy" id="633440"/>
    <lineage>
        <taxon>Bacteria</taxon>
        <taxon>Bacillati</taxon>
        <taxon>Actinomycetota</taxon>
        <taxon>Actinomycetes</taxon>
        <taxon>Streptosporangiales</taxon>
        <taxon>Streptosporangiaceae</taxon>
        <taxon>Nonomuraea</taxon>
    </lineage>
</organism>
<dbReference type="GO" id="GO:0005506">
    <property type="term" value="F:iron ion binding"/>
    <property type="evidence" value="ECO:0007669"/>
    <property type="project" value="InterPro"/>
</dbReference>
<evidence type="ECO:0000256" key="2">
    <source>
        <dbReference type="ARBA" id="ARBA00023002"/>
    </source>
</evidence>
<dbReference type="SMART" id="SM01008">
    <property type="entry name" value="Ald_Xan_dh_C"/>
    <property type="match status" value="1"/>
</dbReference>
<dbReference type="EMBL" id="FNDJ01000054">
    <property type="protein sequence ID" value="SDM74929.1"/>
    <property type="molecule type" value="Genomic_DNA"/>
</dbReference>
<dbReference type="SUPFAM" id="SSF54665">
    <property type="entry name" value="CO dehydrogenase molybdoprotein N-domain-like"/>
    <property type="match status" value="1"/>
</dbReference>
<name>A0A1G9VRV6_9ACTN</name>
<gene>
    <name evidence="4" type="ORF">SAMN05421869_15426</name>
</gene>
<dbReference type="PANTHER" id="PTHR11908">
    <property type="entry name" value="XANTHINE DEHYDROGENASE"/>
    <property type="match status" value="1"/>
</dbReference>
<dbReference type="Pfam" id="PF20256">
    <property type="entry name" value="MoCoBD_2"/>
    <property type="match status" value="1"/>
</dbReference>
<accession>A0A1G9VRV6</accession>
<reference evidence="4 5" key="1">
    <citation type="submission" date="2016-10" db="EMBL/GenBank/DDBJ databases">
        <authorList>
            <person name="de Groot N.N."/>
        </authorList>
    </citation>
    <scope>NUCLEOTIDE SEQUENCE [LARGE SCALE GENOMIC DNA]</scope>
    <source>
        <strain evidence="4 5">CGMCC 4.6533</strain>
    </source>
</reference>
<dbReference type="Gene3D" id="3.90.1170.50">
    <property type="entry name" value="Aldehyde oxidase/xanthine dehydrogenase, a/b hammerhead"/>
    <property type="match status" value="1"/>
</dbReference>
<dbReference type="SUPFAM" id="SSF56003">
    <property type="entry name" value="Molybdenum cofactor-binding domain"/>
    <property type="match status" value="1"/>
</dbReference>
<dbReference type="InterPro" id="IPR036856">
    <property type="entry name" value="Ald_Oxase/Xan_DH_a/b_sf"/>
</dbReference>
<dbReference type="AlphaFoldDB" id="A0A1G9VRV6"/>
<dbReference type="Gene3D" id="3.30.365.10">
    <property type="entry name" value="Aldehyde oxidase/xanthine dehydrogenase, molybdopterin binding domain"/>
    <property type="match status" value="4"/>
</dbReference>
<dbReference type="STRING" id="633440.SAMN05421869_15426"/>
<dbReference type="OrthoDB" id="9758509at2"/>
<evidence type="ECO:0000256" key="1">
    <source>
        <dbReference type="ARBA" id="ARBA00022505"/>
    </source>
</evidence>
<evidence type="ECO:0000259" key="3">
    <source>
        <dbReference type="SMART" id="SM01008"/>
    </source>
</evidence>
<dbReference type="PANTHER" id="PTHR11908:SF132">
    <property type="entry name" value="ALDEHYDE OXIDASE 1-RELATED"/>
    <property type="match status" value="1"/>
</dbReference>
<dbReference type="InterPro" id="IPR016208">
    <property type="entry name" value="Ald_Oxase/xanthine_DH-like"/>
</dbReference>
<dbReference type="Pfam" id="PF02738">
    <property type="entry name" value="MoCoBD_1"/>
    <property type="match status" value="1"/>
</dbReference>
<sequence length="732" mass="78153">MTQSVGRPLNRVDGRDKVTGTARYAADQPVAGLTHAVLVQSTIASGRIKAIDTRAARSAPGVLGVYTHENLPRFAYRPDGYTFPYGQSLVPMQDDTIRYGGQHLAMVVAGTPEQARHAAALVEVDYDVEPPIIGLRANLDRAYAPPTTVPGVIQLERGDPGDGLDRAEVRIEAEYSTSINHHNPIEPSATLAVWEGEDLTLYESTQSMSFTQEVVARMLGMPRERVRVVVPYLGGGFGCKGFVWPHTYLTAAVARVVGRPVKLVLTRAQMYTSCGHRPESVQRVRLGASKDGRLTGLTHHVISHTASHDLVNFTVIASPQAVYACPNLRVSTELVEVNLGTTIATRPPSGPTNEVLEMALDELSLELGVDPIALRLANYTDRDPATGARQTRYLRECYELGAERFGWRRRKPEPGSTRAGEMLVGTGMAGSFHNWHGMTAQASVEIDTNGRAFVRSGTQDIGTGTYTIMTQIAADALGMRPSSVRPRLGDTRLPPAASSSGSATAVTVGTAVREAGRAAREKVIGIAIADPRSPLHGAASAAVETADDRLFLKARPRRGETYRDVLARHGSPVEAQGNADLANQAGGSYGAVFAEVHVSTVTGEVRVTRLVGAVDVGRVLNPKTARSQAIGGMIWGIGMALTEHTLVDRRLGRIVTANLAGYLIPVEADVPDIDVIFVDKPAPDASALGARGMGEVTGTGTVAAIANAVHHATGRRVRQLPITPDLLLGPRE</sequence>
<evidence type="ECO:0000313" key="5">
    <source>
        <dbReference type="Proteomes" id="UP000199202"/>
    </source>
</evidence>
<dbReference type="RefSeq" id="WP_090947231.1">
    <property type="nucleotide sequence ID" value="NZ_FNDJ01000054.1"/>
</dbReference>
<dbReference type="Proteomes" id="UP000199202">
    <property type="component" value="Unassembled WGS sequence"/>
</dbReference>
<keyword evidence="1" id="KW-0500">Molybdenum</keyword>
<dbReference type="InterPro" id="IPR046867">
    <property type="entry name" value="AldOxase/xan_DH_MoCoBD2"/>
</dbReference>
<dbReference type="InterPro" id="IPR037165">
    <property type="entry name" value="AldOxase/xan_DH_Mopterin-bd_sf"/>
</dbReference>
<dbReference type="InterPro" id="IPR008274">
    <property type="entry name" value="AldOxase/xan_DH_MoCoBD1"/>
</dbReference>
<keyword evidence="5" id="KW-1185">Reference proteome</keyword>
<evidence type="ECO:0000313" key="4">
    <source>
        <dbReference type="EMBL" id="SDM74929.1"/>
    </source>
</evidence>
<dbReference type="InterPro" id="IPR000674">
    <property type="entry name" value="Ald_Oxase/Xan_DH_a/b"/>
</dbReference>
<proteinExistence type="predicted"/>
<protein>
    <submittedName>
        <fullName evidence="4">Xanthine dehydrogenase YagR molybdenum-binding subunit</fullName>
    </submittedName>
</protein>
<dbReference type="Pfam" id="PF01315">
    <property type="entry name" value="Ald_Xan_dh_C"/>
    <property type="match status" value="1"/>
</dbReference>
<keyword evidence="2" id="KW-0560">Oxidoreductase</keyword>